<name>A0A2A2JFP9_9BILA</name>
<feature type="region of interest" description="Disordered" evidence="1">
    <location>
        <begin position="433"/>
        <end position="569"/>
    </location>
</feature>
<dbReference type="AlphaFoldDB" id="A0A2A2JFP9"/>
<keyword evidence="3" id="KW-1185">Reference proteome</keyword>
<dbReference type="Proteomes" id="UP000218231">
    <property type="component" value="Unassembled WGS sequence"/>
</dbReference>
<dbReference type="EMBL" id="LIAE01010466">
    <property type="protein sequence ID" value="PAV60454.1"/>
    <property type="molecule type" value="Genomic_DNA"/>
</dbReference>
<feature type="compositionally biased region" description="Low complexity" evidence="1">
    <location>
        <begin position="445"/>
        <end position="465"/>
    </location>
</feature>
<protein>
    <submittedName>
        <fullName evidence="2">Uncharacterized protein</fullName>
    </submittedName>
</protein>
<dbReference type="OrthoDB" id="197155at2759"/>
<proteinExistence type="predicted"/>
<feature type="compositionally biased region" description="Polar residues" evidence="1">
    <location>
        <begin position="435"/>
        <end position="444"/>
    </location>
</feature>
<comment type="caution">
    <text evidence="2">The sequence shown here is derived from an EMBL/GenBank/DDBJ whole genome shotgun (WGS) entry which is preliminary data.</text>
</comment>
<accession>A0A2A2JFP9</accession>
<feature type="compositionally biased region" description="Acidic residues" evidence="1">
    <location>
        <begin position="537"/>
        <end position="551"/>
    </location>
</feature>
<evidence type="ECO:0000313" key="3">
    <source>
        <dbReference type="Proteomes" id="UP000218231"/>
    </source>
</evidence>
<feature type="compositionally biased region" description="Polar residues" evidence="1">
    <location>
        <begin position="404"/>
        <end position="418"/>
    </location>
</feature>
<gene>
    <name evidence="2" type="ORF">WR25_10586</name>
</gene>
<organism evidence="2 3">
    <name type="scientific">Diploscapter pachys</name>
    <dbReference type="NCBI Taxonomy" id="2018661"/>
    <lineage>
        <taxon>Eukaryota</taxon>
        <taxon>Metazoa</taxon>
        <taxon>Ecdysozoa</taxon>
        <taxon>Nematoda</taxon>
        <taxon>Chromadorea</taxon>
        <taxon>Rhabditida</taxon>
        <taxon>Rhabditina</taxon>
        <taxon>Rhabditomorpha</taxon>
        <taxon>Rhabditoidea</taxon>
        <taxon>Rhabditidae</taxon>
        <taxon>Diploscapter</taxon>
    </lineage>
</organism>
<reference evidence="2 3" key="1">
    <citation type="journal article" date="2017" name="Curr. Biol.">
        <title>Genome architecture and evolution of a unichromosomal asexual nematode.</title>
        <authorList>
            <person name="Fradin H."/>
            <person name="Zegar C."/>
            <person name="Gutwein M."/>
            <person name="Lucas J."/>
            <person name="Kovtun M."/>
            <person name="Corcoran D."/>
            <person name="Baugh L.R."/>
            <person name="Kiontke K."/>
            <person name="Gunsalus K."/>
            <person name="Fitch D.H."/>
            <person name="Piano F."/>
        </authorList>
    </citation>
    <scope>NUCLEOTIDE SEQUENCE [LARGE SCALE GENOMIC DNA]</scope>
    <source>
        <strain evidence="2">PF1309</strain>
    </source>
</reference>
<sequence length="569" mass="63969">MFGLYFHRTSVRLTTRNMFRLMACFLPRNAEDCAKMCLQGFEDALRFLTKNGLAPCIRCLTILTNTEGAVCPLSDAELSGSGNAPGPSKKPRKRTPSQRTNYDSDMETCCESEHVYNTGVHSVVPPLLMKPFTEAIAAEQSMFAYLFSFRIMKLARTAFGLSVLPVDVAVLLAKNILTWLSAVAAPPWLVHKLQQLSHFILNEIGTQQSRYTKFSCHMSVMEFDSVHPQKYDEKDFEMIEMSDDAKRELEMIKEVERKKKGGVDLDDVDSLQHVIKYSQQHDAMYEFHYYDENNKLKSFELFNMADPTKRHTCHSSIDSPRCVSTVLEECEQPEPIGCSMRRMGAPFHLSTQSLPVPLQQHSLRSIPASPEPLVDSVERTSTSPPDVDEVDSGLSGMDVHPRISISSNSSHKWDRQSTSNAYSRRDACCSPVRHFSSTNSNSVRSLNSGATSSASTSGTLVSSGSRKSHVQRRHTMATSLPFNRKHSIPQPTSSVKQQQQQARGLPSLISSDSEADGGEKLFVPSRRFRRTSNDYDAGQEESDEEEEEEEKQEIQTQRSCKHIKEETNV</sequence>
<feature type="compositionally biased region" description="Basic residues" evidence="1">
    <location>
        <begin position="466"/>
        <end position="475"/>
    </location>
</feature>
<feature type="region of interest" description="Disordered" evidence="1">
    <location>
        <begin position="365"/>
        <end position="418"/>
    </location>
</feature>
<dbReference type="EMBL" id="LIAE01010466">
    <property type="protein sequence ID" value="PAV60455.1"/>
    <property type="molecule type" value="Genomic_DNA"/>
</dbReference>
<evidence type="ECO:0000256" key="1">
    <source>
        <dbReference type="SAM" id="MobiDB-lite"/>
    </source>
</evidence>
<feature type="region of interest" description="Disordered" evidence="1">
    <location>
        <begin position="79"/>
        <end position="103"/>
    </location>
</feature>
<evidence type="ECO:0000313" key="2">
    <source>
        <dbReference type="EMBL" id="PAV60454.1"/>
    </source>
</evidence>
<dbReference type="STRING" id="2018661.A0A2A2JFP9"/>